<dbReference type="EMBL" id="HBUE01235135">
    <property type="protein sequence ID" value="CAG6546818.1"/>
    <property type="molecule type" value="Transcribed_RNA"/>
</dbReference>
<dbReference type="EMBL" id="HBUE01342048">
    <property type="protein sequence ID" value="CAG6599001.1"/>
    <property type="molecule type" value="Transcribed_RNA"/>
</dbReference>
<protein>
    <submittedName>
        <fullName evidence="1">(northern house mosquito) hypothetical protein</fullName>
    </submittedName>
</protein>
<accession>A0A8D8BQK8</accession>
<evidence type="ECO:0000313" key="1">
    <source>
        <dbReference type="EMBL" id="CAG6477835.1"/>
    </source>
</evidence>
<proteinExistence type="predicted"/>
<dbReference type="EMBL" id="HBUE01081831">
    <property type="protein sequence ID" value="CAG6477835.1"/>
    <property type="molecule type" value="Transcribed_RNA"/>
</dbReference>
<reference evidence="1" key="1">
    <citation type="submission" date="2021-05" db="EMBL/GenBank/DDBJ databases">
        <authorList>
            <person name="Alioto T."/>
            <person name="Alioto T."/>
            <person name="Gomez Garrido J."/>
        </authorList>
    </citation>
    <scope>NUCLEOTIDE SEQUENCE</scope>
</reference>
<sequence>MVPVDRERSVAIVVRSVVLGHAPNVNAQIVGRFKAVITEGKAAPVVDVTGMLVLMVAVQHAVPGCSVEIDAVQDVGRINHQRRWLLLVVHWFQFLVHDGFFLYHCAFSSGDLSCCCTTTVLLFVPEARISECISVRWSFRRW</sequence>
<name>A0A8D8BQK8_CULPI</name>
<dbReference type="AlphaFoldDB" id="A0A8D8BQK8"/>
<organism evidence="1">
    <name type="scientific">Culex pipiens</name>
    <name type="common">House mosquito</name>
    <dbReference type="NCBI Taxonomy" id="7175"/>
    <lineage>
        <taxon>Eukaryota</taxon>
        <taxon>Metazoa</taxon>
        <taxon>Ecdysozoa</taxon>
        <taxon>Arthropoda</taxon>
        <taxon>Hexapoda</taxon>
        <taxon>Insecta</taxon>
        <taxon>Pterygota</taxon>
        <taxon>Neoptera</taxon>
        <taxon>Endopterygota</taxon>
        <taxon>Diptera</taxon>
        <taxon>Nematocera</taxon>
        <taxon>Culicoidea</taxon>
        <taxon>Culicidae</taxon>
        <taxon>Culicinae</taxon>
        <taxon>Culicini</taxon>
        <taxon>Culex</taxon>
        <taxon>Culex</taxon>
    </lineage>
</organism>